<organism evidence="2 3">
    <name type="scientific">Myceligenerans crystallogenes</name>
    <dbReference type="NCBI Taxonomy" id="316335"/>
    <lineage>
        <taxon>Bacteria</taxon>
        <taxon>Bacillati</taxon>
        <taxon>Actinomycetota</taxon>
        <taxon>Actinomycetes</taxon>
        <taxon>Micrococcales</taxon>
        <taxon>Promicromonosporaceae</taxon>
        <taxon>Myceligenerans</taxon>
    </lineage>
</organism>
<evidence type="ECO:0000313" key="2">
    <source>
        <dbReference type="EMBL" id="GAA1866069.1"/>
    </source>
</evidence>
<keyword evidence="3" id="KW-1185">Reference proteome</keyword>
<comment type="caution">
    <text evidence="2">The sequence shown here is derived from an EMBL/GenBank/DDBJ whole genome shotgun (WGS) entry which is preliminary data.</text>
</comment>
<dbReference type="Proteomes" id="UP001501094">
    <property type="component" value="Unassembled WGS sequence"/>
</dbReference>
<protein>
    <submittedName>
        <fullName evidence="2">Uncharacterized protein</fullName>
    </submittedName>
</protein>
<accession>A0ABN2NHZ2</accession>
<evidence type="ECO:0000313" key="3">
    <source>
        <dbReference type="Proteomes" id="UP001501094"/>
    </source>
</evidence>
<sequence length="243" mass="26152">MNEKHPDTTSPQDDTAGDGRPTDTWALLLPPGWVRFPTAPEFVRELDQAIEDVVAQALPADLPRDSAEPHRRMLADGLRSSLDDARDAGAGAVYLPTEPMNGVMIPASLTELELVSDPGANPVEVAAGILTDGYEDSELVEIDGRPGVRVAETTREAQHGSDLPEVSTRQVLYVLSRDEAAGDWLVLNFSVVWNSEEGETLAEALVFFFDAVMTTFRWAGPGSEFAALAATPAGPDTRTPEPQ</sequence>
<gene>
    <name evidence="2" type="ORF">GCM10009751_25290</name>
</gene>
<dbReference type="EMBL" id="BAAANL010000005">
    <property type="protein sequence ID" value="GAA1866069.1"/>
    <property type="molecule type" value="Genomic_DNA"/>
</dbReference>
<proteinExistence type="predicted"/>
<reference evidence="2 3" key="1">
    <citation type="journal article" date="2019" name="Int. J. Syst. Evol. Microbiol.">
        <title>The Global Catalogue of Microorganisms (GCM) 10K type strain sequencing project: providing services to taxonomists for standard genome sequencing and annotation.</title>
        <authorList>
            <consortium name="The Broad Institute Genomics Platform"/>
            <consortium name="The Broad Institute Genome Sequencing Center for Infectious Disease"/>
            <person name="Wu L."/>
            <person name="Ma J."/>
        </authorList>
    </citation>
    <scope>NUCLEOTIDE SEQUENCE [LARGE SCALE GENOMIC DNA]</scope>
    <source>
        <strain evidence="2 3">JCM 14326</strain>
    </source>
</reference>
<name>A0ABN2NHZ2_9MICO</name>
<evidence type="ECO:0000256" key="1">
    <source>
        <dbReference type="SAM" id="MobiDB-lite"/>
    </source>
</evidence>
<dbReference type="RefSeq" id="WP_344103359.1">
    <property type="nucleotide sequence ID" value="NZ_BAAANL010000005.1"/>
</dbReference>
<feature type="region of interest" description="Disordered" evidence="1">
    <location>
        <begin position="1"/>
        <end position="24"/>
    </location>
</feature>